<feature type="compositionally biased region" description="Basic and acidic residues" evidence="1">
    <location>
        <begin position="106"/>
        <end position="131"/>
    </location>
</feature>
<gene>
    <name evidence="2" type="ORF">Tco_1019588</name>
</gene>
<organism evidence="2 3">
    <name type="scientific">Tanacetum coccineum</name>
    <dbReference type="NCBI Taxonomy" id="301880"/>
    <lineage>
        <taxon>Eukaryota</taxon>
        <taxon>Viridiplantae</taxon>
        <taxon>Streptophyta</taxon>
        <taxon>Embryophyta</taxon>
        <taxon>Tracheophyta</taxon>
        <taxon>Spermatophyta</taxon>
        <taxon>Magnoliopsida</taxon>
        <taxon>eudicotyledons</taxon>
        <taxon>Gunneridae</taxon>
        <taxon>Pentapetalae</taxon>
        <taxon>asterids</taxon>
        <taxon>campanulids</taxon>
        <taxon>Asterales</taxon>
        <taxon>Asteraceae</taxon>
        <taxon>Asteroideae</taxon>
        <taxon>Anthemideae</taxon>
        <taxon>Anthemidinae</taxon>
        <taxon>Tanacetum</taxon>
    </lineage>
</organism>
<evidence type="ECO:0000256" key="1">
    <source>
        <dbReference type="SAM" id="MobiDB-lite"/>
    </source>
</evidence>
<dbReference type="EMBL" id="BQNB010017868">
    <property type="protein sequence ID" value="GJT68108.1"/>
    <property type="molecule type" value="Genomic_DNA"/>
</dbReference>
<comment type="caution">
    <text evidence="2">The sequence shown here is derived from an EMBL/GenBank/DDBJ whole genome shotgun (WGS) entry which is preliminary data.</text>
</comment>
<proteinExistence type="predicted"/>
<reference evidence="2" key="2">
    <citation type="submission" date="2022-01" db="EMBL/GenBank/DDBJ databases">
        <authorList>
            <person name="Yamashiro T."/>
            <person name="Shiraishi A."/>
            <person name="Satake H."/>
            <person name="Nakayama K."/>
        </authorList>
    </citation>
    <scope>NUCLEOTIDE SEQUENCE</scope>
</reference>
<sequence length="131" mass="14671">MWARRCRPGTYPLRAFSFDLSRATCRPGNLSPATSRPGFNGFVAGKNGKCCSVFLKNMDKNVEGPSDNVDIEILRVSHWIWGEEIESDQDQEYEGYPIDEDDVDGDDHVDAKDSMPKDSQSKGYEDRSSGT</sequence>
<keyword evidence="3" id="KW-1185">Reference proteome</keyword>
<reference evidence="2" key="1">
    <citation type="journal article" date="2022" name="Int. J. Mol. Sci.">
        <title>Draft Genome of Tanacetum Coccineum: Genomic Comparison of Closely Related Tanacetum-Family Plants.</title>
        <authorList>
            <person name="Yamashiro T."/>
            <person name="Shiraishi A."/>
            <person name="Nakayama K."/>
            <person name="Satake H."/>
        </authorList>
    </citation>
    <scope>NUCLEOTIDE SEQUENCE</scope>
</reference>
<feature type="region of interest" description="Disordered" evidence="1">
    <location>
        <begin position="86"/>
        <end position="131"/>
    </location>
</feature>
<evidence type="ECO:0000313" key="3">
    <source>
        <dbReference type="Proteomes" id="UP001151760"/>
    </source>
</evidence>
<name>A0ABQ5FZ23_9ASTR</name>
<dbReference type="Proteomes" id="UP001151760">
    <property type="component" value="Unassembled WGS sequence"/>
</dbReference>
<accession>A0ABQ5FZ23</accession>
<feature type="compositionally biased region" description="Acidic residues" evidence="1">
    <location>
        <begin position="86"/>
        <end position="105"/>
    </location>
</feature>
<evidence type="ECO:0000313" key="2">
    <source>
        <dbReference type="EMBL" id="GJT68108.1"/>
    </source>
</evidence>
<protein>
    <submittedName>
        <fullName evidence="2">Uncharacterized protein</fullName>
    </submittedName>
</protein>